<protein>
    <submittedName>
        <fullName evidence="3">Uncharacterized protein</fullName>
    </submittedName>
</protein>
<dbReference type="EMBL" id="WBMR01000006">
    <property type="protein sequence ID" value="KAB2388439.1"/>
    <property type="molecule type" value="Genomic_DNA"/>
</dbReference>
<evidence type="ECO:0000256" key="2">
    <source>
        <dbReference type="SAM" id="Phobius"/>
    </source>
</evidence>
<organism evidence="3 4">
    <name type="scientific">Actinomadura montaniterrae</name>
    <dbReference type="NCBI Taxonomy" id="1803903"/>
    <lineage>
        <taxon>Bacteria</taxon>
        <taxon>Bacillati</taxon>
        <taxon>Actinomycetota</taxon>
        <taxon>Actinomycetes</taxon>
        <taxon>Streptosporangiales</taxon>
        <taxon>Thermomonosporaceae</taxon>
        <taxon>Actinomadura</taxon>
    </lineage>
</organism>
<dbReference type="OrthoDB" id="3479077at2"/>
<accession>A0A6L3W1R0</accession>
<feature type="transmembrane region" description="Helical" evidence="2">
    <location>
        <begin position="119"/>
        <end position="141"/>
    </location>
</feature>
<sequence>MNRWLLPAEMQARDLAGRWPALALLFALPATWYLAELASGRPWAIGAGALAMGWTSGAAALFAVLGARRADPRLVQAGYRPVDLAIGRLAVLLGVALAVAAAFGVLIVACSRPDRLRDLFLGLVLGGLVSVMLGWAIAVLVPHELEATLLLIGFAGIAPTAPGSLGDYLPFYALLRFTDVTRPSPAALPLVLHALAYAIGLAAVALLVWHRRVRLVSERRSRRGPAGGGRGRPGRAGRA</sequence>
<keyword evidence="4" id="KW-1185">Reference proteome</keyword>
<evidence type="ECO:0000313" key="3">
    <source>
        <dbReference type="EMBL" id="KAB2388439.1"/>
    </source>
</evidence>
<feature type="transmembrane region" description="Helical" evidence="2">
    <location>
        <begin position="21"/>
        <end position="38"/>
    </location>
</feature>
<feature type="transmembrane region" description="Helical" evidence="2">
    <location>
        <begin position="148"/>
        <end position="166"/>
    </location>
</feature>
<feature type="transmembrane region" description="Helical" evidence="2">
    <location>
        <begin position="44"/>
        <end position="65"/>
    </location>
</feature>
<dbReference type="Proteomes" id="UP000483004">
    <property type="component" value="Unassembled WGS sequence"/>
</dbReference>
<comment type="caution">
    <text evidence="3">The sequence shown here is derived from an EMBL/GenBank/DDBJ whole genome shotgun (WGS) entry which is preliminary data.</text>
</comment>
<reference evidence="3 4" key="1">
    <citation type="submission" date="2019-09" db="EMBL/GenBank/DDBJ databases">
        <title>Actinomadura physcomitrii sp. nov., a novel actinomycete isolated from moss [Physcomitrium sphaericum (Ludw) Fuernr].</title>
        <authorList>
            <person name="Liu C."/>
            <person name="Zhuang X."/>
        </authorList>
    </citation>
    <scope>NUCLEOTIDE SEQUENCE [LARGE SCALE GENOMIC DNA]</scope>
    <source>
        <strain evidence="3 4">CYP1-1B</strain>
    </source>
</reference>
<keyword evidence="2" id="KW-0472">Membrane</keyword>
<feature type="transmembrane region" description="Helical" evidence="2">
    <location>
        <begin position="86"/>
        <end position="107"/>
    </location>
</feature>
<evidence type="ECO:0000313" key="4">
    <source>
        <dbReference type="Proteomes" id="UP000483004"/>
    </source>
</evidence>
<gene>
    <name evidence="3" type="ORF">F9B16_03955</name>
</gene>
<keyword evidence="2" id="KW-1133">Transmembrane helix</keyword>
<name>A0A6L3W1R0_9ACTN</name>
<proteinExistence type="predicted"/>
<dbReference type="AlphaFoldDB" id="A0A6L3W1R0"/>
<dbReference type="RefSeq" id="WP_151538436.1">
    <property type="nucleotide sequence ID" value="NZ_WBMR01000006.1"/>
</dbReference>
<feature type="transmembrane region" description="Helical" evidence="2">
    <location>
        <begin position="186"/>
        <end position="209"/>
    </location>
</feature>
<evidence type="ECO:0000256" key="1">
    <source>
        <dbReference type="SAM" id="MobiDB-lite"/>
    </source>
</evidence>
<feature type="region of interest" description="Disordered" evidence="1">
    <location>
        <begin position="220"/>
        <end position="239"/>
    </location>
</feature>
<keyword evidence="2" id="KW-0812">Transmembrane</keyword>